<keyword evidence="1" id="KW-0813">Transport</keyword>
<evidence type="ECO:0000256" key="2">
    <source>
        <dbReference type="ARBA" id="ARBA00022723"/>
    </source>
</evidence>
<evidence type="ECO:0000256" key="5">
    <source>
        <dbReference type="ARBA" id="ARBA00023014"/>
    </source>
</evidence>
<dbReference type="InterPro" id="IPR017900">
    <property type="entry name" value="4Fe4S_Fe_S_CS"/>
</dbReference>
<dbReference type="InterPro" id="IPR012206">
    <property type="entry name" value="Fd_FixX"/>
</dbReference>
<sequence>MSKVKKFDVIQKLGVDKIAVNEGSTHIVIDKDYVGEQELQKVIKACPAALYDEDEFGSVRFDFAGCLECGTCRVLCGKTIVKQWNYPESSFGVEFRYG</sequence>
<dbReference type="PANTHER" id="PTHR43082">
    <property type="entry name" value="FERREDOXIN-LIKE"/>
    <property type="match status" value="1"/>
</dbReference>
<keyword evidence="7" id="KW-1185">Reference proteome</keyword>
<evidence type="ECO:0000256" key="4">
    <source>
        <dbReference type="ARBA" id="ARBA00023004"/>
    </source>
</evidence>
<evidence type="ECO:0000256" key="1">
    <source>
        <dbReference type="ARBA" id="ARBA00022448"/>
    </source>
</evidence>
<dbReference type="PANTHER" id="PTHR43082:SF3">
    <property type="entry name" value="FERREDOXIN-LIKE PROTEIN YDIT"/>
    <property type="match status" value="1"/>
</dbReference>
<dbReference type="PROSITE" id="PS00198">
    <property type="entry name" value="4FE4S_FER_1"/>
    <property type="match status" value="1"/>
</dbReference>
<evidence type="ECO:0000256" key="3">
    <source>
        <dbReference type="ARBA" id="ARBA00022982"/>
    </source>
</evidence>
<gene>
    <name evidence="6" type="ORF">E4K67_25505</name>
</gene>
<keyword evidence="5" id="KW-0411">Iron-sulfur</keyword>
<dbReference type="SUPFAM" id="SSF54862">
    <property type="entry name" value="4Fe-4S ferredoxins"/>
    <property type="match status" value="1"/>
</dbReference>
<keyword evidence="4" id="KW-0408">Iron</keyword>
<evidence type="ECO:0000313" key="6">
    <source>
        <dbReference type="EMBL" id="TGE35353.1"/>
    </source>
</evidence>
<keyword evidence="3" id="KW-0249">Electron transport</keyword>
<dbReference type="EMBL" id="SPQQ01000015">
    <property type="protein sequence ID" value="TGE35353.1"/>
    <property type="molecule type" value="Genomic_DNA"/>
</dbReference>
<comment type="caution">
    <text evidence="6">The sequence shown here is derived from an EMBL/GenBank/DDBJ whole genome shotgun (WGS) entry which is preliminary data.</text>
</comment>
<proteinExistence type="predicted"/>
<evidence type="ECO:0000313" key="7">
    <source>
        <dbReference type="Proteomes" id="UP000298460"/>
    </source>
</evidence>
<dbReference type="PIRSF" id="PIRSF036548">
    <property type="entry name" value="Fdx_FixX"/>
    <property type="match status" value="1"/>
</dbReference>
<protein>
    <submittedName>
        <fullName evidence="6">Ferredoxin family protein</fullName>
    </submittedName>
</protein>
<dbReference type="GO" id="GO:0051536">
    <property type="term" value="F:iron-sulfur cluster binding"/>
    <property type="evidence" value="ECO:0007669"/>
    <property type="project" value="UniProtKB-KW"/>
</dbReference>
<reference evidence="6 7" key="1">
    <citation type="submission" date="2019-03" db="EMBL/GenBank/DDBJ databases">
        <title>Draft Genome Sequence of Desulfosporosinus fructosivorans Strain 63.6F, Isolated from Marine Sediment in the Baltic Sea.</title>
        <authorList>
            <person name="Hausmann B."/>
            <person name="Vandieken V."/>
            <person name="Pjevac P."/>
            <person name="Schreck K."/>
            <person name="Herbold C.W."/>
            <person name="Loy A."/>
        </authorList>
    </citation>
    <scope>NUCLEOTIDE SEQUENCE [LARGE SCALE GENOMIC DNA]</scope>
    <source>
        <strain evidence="6 7">63.6F</strain>
    </source>
</reference>
<organism evidence="6 7">
    <name type="scientific">Desulfosporosinus fructosivorans</name>
    <dbReference type="NCBI Taxonomy" id="2018669"/>
    <lineage>
        <taxon>Bacteria</taxon>
        <taxon>Bacillati</taxon>
        <taxon>Bacillota</taxon>
        <taxon>Clostridia</taxon>
        <taxon>Eubacteriales</taxon>
        <taxon>Desulfitobacteriaceae</taxon>
        <taxon>Desulfosporosinus</taxon>
    </lineage>
</organism>
<dbReference type="OrthoDB" id="9800260at2"/>
<dbReference type="Gene3D" id="3.30.70.20">
    <property type="match status" value="1"/>
</dbReference>
<name>A0A4Z0QZI7_9FIRM</name>
<dbReference type="AlphaFoldDB" id="A0A4Z0QZI7"/>
<dbReference type="Proteomes" id="UP000298460">
    <property type="component" value="Unassembled WGS sequence"/>
</dbReference>
<keyword evidence="2" id="KW-0479">Metal-binding</keyword>
<dbReference type="GO" id="GO:0005506">
    <property type="term" value="F:iron ion binding"/>
    <property type="evidence" value="ECO:0007669"/>
    <property type="project" value="InterPro"/>
</dbReference>
<accession>A0A4Z0QZI7</accession>
<dbReference type="RefSeq" id="WP_135551919.1">
    <property type="nucleotide sequence ID" value="NZ_SPQQ01000015.1"/>
</dbReference>